<dbReference type="AlphaFoldDB" id="A0A1C7LLM0"/>
<evidence type="ECO:0000256" key="6">
    <source>
        <dbReference type="ARBA" id="ARBA00022840"/>
    </source>
</evidence>
<keyword evidence="6" id="KW-0067">ATP-binding</keyword>
<feature type="domain" description="Helicase C-terminal" evidence="17">
    <location>
        <begin position="311"/>
        <end position="434"/>
    </location>
</feature>
<evidence type="ECO:0000313" key="19">
    <source>
        <dbReference type="EMBL" id="OBZ65651.1"/>
    </source>
</evidence>
<feature type="compositionally biased region" description="Polar residues" evidence="15">
    <location>
        <begin position="8"/>
        <end position="36"/>
    </location>
</feature>
<dbReference type="GO" id="GO:0016787">
    <property type="term" value="F:hydrolase activity"/>
    <property type="evidence" value="ECO:0007669"/>
    <property type="project" value="UniProtKB-KW"/>
</dbReference>
<comment type="similarity">
    <text evidence="9">Belongs to the DEAD box helicase family. eIF4A subfamily.</text>
</comment>
<evidence type="ECO:0000256" key="14">
    <source>
        <dbReference type="PROSITE-ProRule" id="PRU00552"/>
    </source>
</evidence>
<proteinExistence type="inferred from homology"/>
<evidence type="ECO:0000256" key="2">
    <source>
        <dbReference type="ARBA" id="ARBA00022540"/>
    </source>
</evidence>
<evidence type="ECO:0000259" key="17">
    <source>
        <dbReference type="PROSITE" id="PS51194"/>
    </source>
</evidence>
<dbReference type="InterPro" id="IPR011545">
    <property type="entry name" value="DEAD/DEAH_box_helicase_dom"/>
</dbReference>
<evidence type="ECO:0000256" key="3">
    <source>
        <dbReference type="ARBA" id="ARBA00022741"/>
    </source>
</evidence>
<dbReference type="PANTHER" id="PTHR47958">
    <property type="entry name" value="ATP-DEPENDENT RNA HELICASE DBP3"/>
    <property type="match status" value="1"/>
</dbReference>
<dbReference type="GO" id="GO:0003723">
    <property type="term" value="F:RNA binding"/>
    <property type="evidence" value="ECO:0007669"/>
    <property type="project" value="UniProtKB-KW"/>
</dbReference>
<keyword evidence="2" id="KW-0396">Initiation factor</keyword>
<dbReference type="PROSITE" id="PS51192">
    <property type="entry name" value="HELICASE_ATP_BIND_1"/>
    <property type="match status" value="1"/>
</dbReference>
<evidence type="ECO:0000256" key="1">
    <source>
        <dbReference type="ARBA" id="ARBA00012552"/>
    </source>
</evidence>
<keyword evidence="3" id="KW-0547">Nucleotide-binding</keyword>
<keyword evidence="8" id="KW-0648">Protein biosynthesis</keyword>
<keyword evidence="5 19" id="KW-0347">Helicase</keyword>
<dbReference type="SUPFAM" id="SSF52540">
    <property type="entry name" value="P-loop containing nucleoside triphosphate hydrolases"/>
    <property type="match status" value="2"/>
</dbReference>
<accession>A0A1C7LLM0</accession>
<dbReference type="InterPro" id="IPR001650">
    <property type="entry name" value="Helicase_C-like"/>
</dbReference>
<evidence type="ECO:0000259" key="18">
    <source>
        <dbReference type="PROSITE" id="PS51195"/>
    </source>
</evidence>
<comment type="catalytic activity">
    <reaction evidence="13">
        <text>ATP + H2O = ADP + phosphate + H(+)</text>
        <dbReference type="Rhea" id="RHEA:13065"/>
        <dbReference type="ChEBI" id="CHEBI:15377"/>
        <dbReference type="ChEBI" id="CHEBI:15378"/>
        <dbReference type="ChEBI" id="CHEBI:30616"/>
        <dbReference type="ChEBI" id="CHEBI:43474"/>
        <dbReference type="ChEBI" id="CHEBI:456216"/>
        <dbReference type="EC" id="3.6.4.13"/>
    </reaction>
</comment>
<feature type="region of interest" description="Disordered" evidence="15">
    <location>
        <begin position="1"/>
        <end position="49"/>
    </location>
</feature>
<dbReference type="InterPro" id="IPR044728">
    <property type="entry name" value="EIF4A_DEADc"/>
</dbReference>
<dbReference type="GO" id="GO:0005524">
    <property type="term" value="F:ATP binding"/>
    <property type="evidence" value="ECO:0007669"/>
    <property type="project" value="UniProtKB-KW"/>
</dbReference>
<dbReference type="Proteomes" id="UP000092993">
    <property type="component" value="Unassembled WGS sequence"/>
</dbReference>
<evidence type="ECO:0000256" key="11">
    <source>
        <dbReference type="ARBA" id="ARBA00024769"/>
    </source>
</evidence>
<gene>
    <name evidence="19" type="primary">TIF1</name>
    <name evidence="19" type="ORF">A0H81_14242</name>
</gene>
<dbReference type="STRING" id="5627.A0A1C7LLM0"/>
<dbReference type="InterPro" id="IPR014001">
    <property type="entry name" value="Helicase_ATP-bd"/>
</dbReference>
<keyword evidence="20" id="KW-1185">Reference proteome</keyword>
<evidence type="ECO:0000256" key="10">
    <source>
        <dbReference type="ARBA" id="ARBA00024412"/>
    </source>
</evidence>
<name>A0A1C7LLM0_GRIFR</name>
<evidence type="ECO:0000313" key="20">
    <source>
        <dbReference type="Proteomes" id="UP000092993"/>
    </source>
</evidence>
<comment type="caution">
    <text evidence="19">The sequence shown here is derived from an EMBL/GenBank/DDBJ whole genome shotgun (WGS) entry which is preliminary data.</text>
</comment>
<dbReference type="Pfam" id="PF00270">
    <property type="entry name" value="DEAD"/>
    <property type="match status" value="1"/>
</dbReference>
<dbReference type="GO" id="GO:0003743">
    <property type="term" value="F:translation initiation factor activity"/>
    <property type="evidence" value="ECO:0007669"/>
    <property type="project" value="UniProtKB-KW"/>
</dbReference>
<sequence>LRVEQRRATQQNLLESSRPLTTKRSIDPPTNNNPLNKHSRQGKSAARESEHTIQYVGVSDGWTSVSEVSSLNHLPCCSEGALQDLQENEIESNWDQIVDNFDNMDLKPELLRGIYAYGFERPSAIQQRAIVPVIKGHDVIAQAQSGTGKTATFSISILQKLDPAVKGTQALILAPTRELAQQIQKVVVALGDYMNIECHACVGGTNVREDMAKLQEGVQVVVGTPGRVFDMINRRALRTDTIKIFCLDEADEMLSRGFKDQIYEVFQLLPQDTQVVLLSATMPADVLEVTKKFMRDPVRILVKRDELTLEGIKQFYIAVEKEEWKLDTLCDLYETVTITQAVIFCNTRRKVDWLTEKMHAREFTVSAMHGDMEQKQREVLMKEFRSGSSRVLITTDLLARGIDVQQVSLVINYDLPTNRENYISSHRSRWTFRT</sequence>
<evidence type="ECO:0000256" key="8">
    <source>
        <dbReference type="ARBA" id="ARBA00022917"/>
    </source>
</evidence>
<feature type="domain" description="DEAD-box RNA helicase Q" evidence="18">
    <location>
        <begin position="99"/>
        <end position="127"/>
    </location>
</feature>
<dbReference type="PROSITE" id="PS51195">
    <property type="entry name" value="Q_MOTIF"/>
    <property type="match status" value="1"/>
</dbReference>
<dbReference type="OMA" id="FGCQALV"/>
<evidence type="ECO:0000256" key="9">
    <source>
        <dbReference type="ARBA" id="ARBA00024352"/>
    </source>
</evidence>
<reference evidence="19 20" key="1">
    <citation type="submission" date="2016-03" db="EMBL/GenBank/DDBJ databases">
        <title>Whole genome sequencing of Grifola frondosa 9006-11.</title>
        <authorList>
            <person name="Min B."/>
            <person name="Park H."/>
            <person name="Kim J.-G."/>
            <person name="Cho H."/>
            <person name="Oh Y.-L."/>
            <person name="Kong W.-S."/>
            <person name="Choi I.-G."/>
        </authorList>
    </citation>
    <scope>NUCLEOTIDE SEQUENCE [LARGE SCALE GENOMIC DNA]</scope>
    <source>
        <strain evidence="19 20">9006-11</strain>
    </source>
</reference>
<dbReference type="EMBL" id="LUGG01000041">
    <property type="protein sequence ID" value="OBZ65651.1"/>
    <property type="molecule type" value="Genomic_DNA"/>
</dbReference>
<evidence type="ECO:0000256" key="4">
    <source>
        <dbReference type="ARBA" id="ARBA00022801"/>
    </source>
</evidence>
<dbReference type="Gene3D" id="3.40.50.300">
    <property type="entry name" value="P-loop containing nucleotide triphosphate hydrolases"/>
    <property type="match status" value="2"/>
</dbReference>
<dbReference type="InterPro" id="IPR027417">
    <property type="entry name" value="P-loop_NTPase"/>
</dbReference>
<feature type="domain" description="Helicase ATP-binding" evidence="16">
    <location>
        <begin position="130"/>
        <end position="300"/>
    </location>
</feature>
<keyword evidence="4" id="KW-0378">Hydrolase</keyword>
<dbReference type="Pfam" id="PF00271">
    <property type="entry name" value="Helicase_C"/>
    <property type="match status" value="1"/>
</dbReference>
<dbReference type="PROSITE" id="PS51194">
    <property type="entry name" value="HELICASE_CTER"/>
    <property type="match status" value="1"/>
</dbReference>
<dbReference type="InterPro" id="IPR014014">
    <property type="entry name" value="RNA_helicase_DEAD_Q_motif"/>
</dbReference>
<feature type="non-terminal residue" evidence="19">
    <location>
        <position position="1"/>
    </location>
</feature>
<keyword evidence="7" id="KW-0694">RNA-binding</keyword>
<evidence type="ECO:0000256" key="13">
    <source>
        <dbReference type="ARBA" id="ARBA00047984"/>
    </source>
</evidence>
<dbReference type="FunFam" id="3.40.50.300:FF:000089">
    <property type="entry name" value="Eukaryotic initiation factor 4A-II"/>
    <property type="match status" value="1"/>
</dbReference>
<evidence type="ECO:0000256" key="15">
    <source>
        <dbReference type="SAM" id="MobiDB-lite"/>
    </source>
</evidence>
<evidence type="ECO:0000256" key="12">
    <source>
        <dbReference type="ARBA" id="ARBA00032223"/>
    </source>
</evidence>
<dbReference type="FunFam" id="3.40.50.300:FF:000031">
    <property type="entry name" value="Eukaryotic initiation factor 4A-III"/>
    <property type="match status" value="1"/>
</dbReference>
<dbReference type="SMART" id="SM00487">
    <property type="entry name" value="DEXDc"/>
    <property type="match status" value="1"/>
</dbReference>
<organism evidence="19 20">
    <name type="scientific">Grifola frondosa</name>
    <name type="common">Maitake</name>
    <name type="synonym">Polyporus frondosus</name>
    <dbReference type="NCBI Taxonomy" id="5627"/>
    <lineage>
        <taxon>Eukaryota</taxon>
        <taxon>Fungi</taxon>
        <taxon>Dikarya</taxon>
        <taxon>Basidiomycota</taxon>
        <taxon>Agaricomycotina</taxon>
        <taxon>Agaricomycetes</taxon>
        <taxon>Polyporales</taxon>
        <taxon>Grifolaceae</taxon>
        <taxon>Grifola</taxon>
    </lineage>
</organism>
<dbReference type="CDD" id="cd18787">
    <property type="entry name" value="SF2_C_DEAD"/>
    <property type="match status" value="1"/>
</dbReference>
<protein>
    <recommendedName>
        <fullName evidence="10">ATP-dependent RNA helicase eIF4A</fullName>
        <ecNumber evidence="1">3.6.4.13</ecNumber>
    </recommendedName>
    <alternativeName>
        <fullName evidence="12">Eukaryotic initiation factor 4A</fullName>
    </alternativeName>
</protein>
<comment type="function">
    <text evidence="11">ATP-dependent RNA helicase which is a subunit of the eIF4F complex involved in cap recognition and is required for mRNA binding to ribosome. In the current model of translation initiation, eIF4A unwinds RNA secondary structures in the 5'-UTR of mRNAs which is necessary to allow efficient binding of the small ribosomal subunit, and subsequent scanning for the initiator codon.</text>
</comment>
<dbReference type="EC" id="3.6.4.13" evidence="1"/>
<evidence type="ECO:0000256" key="5">
    <source>
        <dbReference type="ARBA" id="ARBA00022806"/>
    </source>
</evidence>
<evidence type="ECO:0000256" key="7">
    <source>
        <dbReference type="ARBA" id="ARBA00022884"/>
    </source>
</evidence>
<dbReference type="CDD" id="cd18046">
    <property type="entry name" value="DEADc_EIF4AII_EIF4AI_DDX2"/>
    <property type="match status" value="1"/>
</dbReference>
<feature type="short sequence motif" description="Q motif" evidence="14">
    <location>
        <begin position="99"/>
        <end position="127"/>
    </location>
</feature>
<dbReference type="SMART" id="SM00490">
    <property type="entry name" value="HELICc"/>
    <property type="match status" value="1"/>
</dbReference>
<evidence type="ECO:0000259" key="16">
    <source>
        <dbReference type="PROSITE" id="PS51192"/>
    </source>
</evidence>
<dbReference type="OrthoDB" id="10265785at2759"/>
<dbReference type="GO" id="GO:0003724">
    <property type="term" value="F:RNA helicase activity"/>
    <property type="evidence" value="ECO:0007669"/>
    <property type="project" value="UniProtKB-EC"/>
</dbReference>